<keyword evidence="4 7" id="KW-0418">Kinase</keyword>
<feature type="transmembrane region" description="Helical" evidence="5">
    <location>
        <begin position="306"/>
        <end position="329"/>
    </location>
</feature>
<dbReference type="Gene3D" id="6.10.340.10">
    <property type="match status" value="1"/>
</dbReference>
<comment type="caution">
    <text evidence="7">The sequence shown here is derived from an EMBL/GenBank/DDBJ whole genome shotgun (WGS) entry which is preliminary data.</text>
</comment>
<dbReference type="PANTHER" id="PTHR34220">
    <property type="entry name" value="SENSOR HISTIDINE KINASE YPDA"/>
    <property type="match status" value="1"/>
</dbReference>
<dbReference type="Gene3D" id="3.30.565.10">
    <property type="entry name" value="Histidine kinase-like ATPase, C-terminal domain"/>
    <property type="match status" value="1"/>
</dbReference>
<dbReference type="Pfam" id="PF02518">
    <property type="entry name" value="HATPase_c"/>
    <property type="match status" value="1"/>
</dbReference>
<dbReference type="AlphaFoldDB" id="A0AAE3E2K2"/>
<proteinExistence type="predicted"/>
<evidence type="ECO:0000259" key="6">
    <source>
        <dbReference type="PROSITE" id="PS50885"/>
    </source>
</evidence>
<evidence type="ECO:0000313" key="7">
    <source>
        <dbReference type="EMBL" id="MCC2220575.1"/>
    </source>
</evidence>
<dbReference type="SUPFAM" id="SSF158472">
    <property type="entry name" value="HAMP domain-like"/>
    <property type="match status" value="1"/>
</dbReference>
<comment type="subcellular location">
    <subcellularLocation>
        <location evidence="1">Membrane</location>
    </subcellularLocation>
</comment>
<keyword evidence="2" id="KW-0597">Phosphoprotein</keyword>
<evidence type="ECO:0000256" key="4">
    <source>
        <dbReference type="ARBA" id="ARBA00022777"/>
    </source>
</evidence>
<sequence>MKQLKKFIDHFRPSHHIMIKSWFATTFIVVASLLFISLGAQVFLKNYFLSHALTRAENNTANTAQAFENALSFITTRFVDICGTTEFSNKFSRIRRCKNDDYIKLNSDLQDTLHDLCVSSSLIRSALITSKTGMVYHNFSESLLSATDYTLGNPAESISGITVLAAQTSPFLDQQTVIPIAIPLTYMENTTIVIVADSVDASDAILFILLDAGMVRDFLHTYSERSSEGAYYLTDSGNLIVNASRKNSDSSDSDALHPLPVRKNSLTIEQDDAYLILNRIGNRSLCLANLISVDQLLSSLRTIQHYLYLAILVVLLTITVGTLIASNLITRSLSKLISAVSAIENQTYDSSQILTQSDELGQLSKSLDSMYQTIQQQIEQIKLERQAKYNAEIRLFSEQINPHFLYNTLEYINMEVYSNHTQNASMMIQNLADFMRIGLNFGGELISISKELAHVQAYVNIMNYRFSHKICFTSDIPKELLSYEILKIILQPLVENSIRHGFGLDNSSSYLDVPSIKIEVYRDDPWLYLRVIDNGAGIDIERATQILHTGTDGQKHVGLNNVYQRLVFFYGETVKITFSSIPYYENIVQIRIPFIYPIPDFEEEHH</sequence>
<reference evidence="7 8" key="1">
    <citation type="submission" date="2021-10" db="EMBL/GenBank/DDBJ databases">
        <title>Anaerobic single-cell dispensing facilitates the cultivation of human gut bacteria.</title>
        <authorList>
            <person name="Afrizal A."/>
        </authorList>
    </citation>
    <scope>NUCLEOTIDE SEQUENCE [LARGE SCALE GENOMIC DNA]</scope>
    <source>
        <strain evidence="7 8">CLA-AA-H224</strain>
    </source>
</reference>
<dbReference type="InterPro" id="IPR003594">
    <property type="entry name" value="HATPase_dom"/>
</dbReference>
<dbReference type="EMBL" id="JAJEQN010000005">
    <property type="protein sequence ID" value="MCC2220575.1"/>
    <property type="molecule type" value="Genomic_DNA"/>
</dbReference>
<dbReference type="GO" id="GO:0000155">
    <property type="term" value="F:phosphorelay sensor kinase activity"/>
    <property type="evidence" value="ECO:0007669"/>
    <property type="project" value="InterPro"/>
</dbReference>
<accession>A0AAE3E2K2</accession>
<evidence type="ECO:0000256" key="2">
    <source>
        <dbReference type="ARBA" id="ARBA00022553"/>
    </source>
</evidence>
<protein>
    <submittedName>
        <fullName evidence="7">Histidine kinase</fullName>
    </submittedName>
</protein>
<keyword evidence="8" id="KW-1185">Reference proteome</keyword>
<dbReference type="RefSeq" id="WP_308731115.1">
    <property type="nucleotide sequence ID" value="NZ_JAJEQN010000005.1"/>
</dbReference>
<keyword evidence="3" id="KW-0808">Transferase</keyword>
<dbReference type="Proteomes" id="UP001198200">
    <property type="component" value="Unassembled WGS sequence"/>
</dbReference>
<dbReference type="InterPro" id="IPR003660">
    <property type="entry name" value="HAMP_dom"/>
</dbReference>
<dbReference type="SUPFAM" id="SSF55874">
    <property type="entry name" value="ATPase domain of HSP90 chaperone/DNA topoisomerase II/histidine kinase"/>
    <property type="match status" value="1"/>
</dbReference>
<dbReference type="PROSITE" id="PS50885">
    <property type="entry name" value="HAMP"/>
    <property type="match status" value="1"/>
</dbReference>
<dbReference type="SMART" id="SM00304">
    <property type="entry name" value="HAMP"/>
    <property type="match status" value="1"/>
</dbReference>
<dbReference type="Pfam" id="PF06580">
    <property type="entry name" value="His_kinase"/>
    <property type="match status" value="1"/>
</dbReference>
<evidence type="ECO:0000256" key="5">
    <source>
        <dbReference type="SAM" id="Phobius"/>
    </source>
</evidence>
<feature type="transmembrane region" description="Helical" evidence="5">
    <location>
        <begin position="21"/>
        <end position="44"/>
    </location>
</feature>
<dbReference type="InterPro" id="IPR036890">
    <property type="entry name" value="HATPase_C_sf"/>
</dbReference>
<keyword evidence="5" id="KW-0472">Membrane</keyword>
<dbReference type="InterPro" id="IPR050640">
    <property type="entry name" value="Bact_2-comp_sensor_kinase"/>
</dbReference>
<feature type="domain" description="HAMP" evidence="6">
    <location>
        <begin position="327"/>
        <end position="379"/>
    </location>
</feature>
<keyword evidence="5" id="KW-1133">Transmembrane helix</keyword>
<evidence type="ECO:0000256" key="3">
    <source>
        <dbReference type="ARBA" id="ARBA00022679"/>
    </source>
</evidence>
<organism evidence="7 8">
    <name type="scientific">Anthropogastromicrobium aceti</name>
    <dbReference type="NCBI Taxonomy" id="2981768"/>
    <lineage>
        <taxon>Bacteria</taxon>
        <taxon>Bacillati</taxon>
        <taxon>Bacillota</taxon>
        <taxon>Clostridia</taxon>
        <taxon>Lachnospirales</taxon>
        <taxon>Lachnospiraceae</taxon>
        <taxon>Anthropogastromicrobium</taxon>
    </lineage>
</organism>
<dbReference type="InterPro" id="IPR010559">
    <property type="entry name" value="Sig_transdc_His_kin_internal"/>
</dbReference>
<keyword evidence="5" id="KW-0812">Transmembrane</keyword>
<dbReference type="PANTHER" id="PTHR34220:SF7">
    <property type="entry name" value="SENSOR HISTIDINE KINASE YPDA"/>
    <property type="match status" value="1"/>
</dbReference>
<name>A0AAE3E2K2_9FIRM</name>
<dbReference type="GO" id="GO:0016020">
    <property type="term" value="C:membrane"/>
    <property type="evidence" value="ECO:0007669"/>
    <property type="project" value="UniProtKB-SubCell"/>
</dbReference>
<gene>
    <name evidence="7" type="ORF">LKD48_02775</name>
</gene>
<evidence type="ECO:0000256" key="1">
    <source>
        <dbReference type="ARBA" id="ARBA00004370"/>
    </source>
</evidence>
<evidence type="ECO:0000313" key="8">
    <source>
        <dbReference type="Proteomes" id="UP001198200"/>
    </source>
</evidence>